<evidence type="ECO:0000313" key="1">
    <source>
        <dbReference type="EMBL" id="KAL0070078.1"/>
    </source>
</evidence>
<keyword evidence="2" id="KW-1185">Reference proteome</keyword>
<accession>A0ABR3A8R3</accession>
<comment type="caution">
    <text evidence="1">The sequence shown here is derived from an EMBL/GenBank/DDBJ whole genome shotgun (WGS) entry which is preliminary data.</text>
</comment>
<reference evidence="1 2" key="1">
    <citation type="submission" date="2024-05" db="EMBL/GenBank/DDBJ databases">
        <title>A draft genome resource for the thread blight pathogen Marasmius tenuissimus strain MS-2.</title>
        <authorList>
            <person name="Yulfo-Soto G.E."/>
            <person name="Baruah I.K."/>
            <person name="Amoako-Attah I."/>
            <person name="Bukari Y."/>
            <person name="Meinhardt L.W."/>
            <person name="Bailey B.A."/>
            <person name="Cohen S.P."/>
        </authorList>
    </citation>
    <scope>NUCLEOTIDE SEQUENCE [LARGE SCALE GENOMIC DNA]</scope>
    <source>
        <strain evidence="1 2">MS-2</strain>
    </source>
</reference>
<dbReference type="Proteomes" id="UP001437256">
    <property type="component" value="Unassembled WGS sequence"/>
</dbReference>
<evidence type="ECO:0000313" key="2">
    <source>
        <dbReference type="Proteomes" id="UP001437256"/>
    </source>
</evidence>
<name>A0ABR3A8R3_9AGAR</name>
<sequence>MSHHPLPDPQTDLIVSTSPAIEGIIRREKTNHECRPPSGGPGFDPMMVQRIWFYVTAPESNISYICEARFEGGEEGRASRRVTDAKSKGKTKMKNQNDDSDALKFSVISFYRLHQPLPFAVLKKQFGIKSTPRGPAMAAPQSLMDKVTWQAQQLVWTTRPRVTTQTKPPDGQALAPRKRIASVKRKISEMDVDDGAGDIATRPMIKRRRSLRVASRNASGTMAMSVVMKNPSYDAMDVD</sequence>
<protein>
    <submittedName>
        <fullName evidence="1">Uncharacterized protein</fullName>
    </submittedName>
</protein>
<dbReference type="EMBL" id="JBBXMP010000009">
    <property type="protein sequence ID" value="KAL0070078.1"/>
    <property type="molecule type" value="Genomic_DNA"/>
</dbReference>
<gene>
    <name evidence="1" type="ORF">AAF712_002975</name>
</gene>
<organism evidence="1 2">
    <name type="scientific">Marasmius tenuissimus</name>
    <dbReference type="NCBI Taxonomy" id="585030"/>
    <lineage>
        <taxon>Eukaryota</taxon>
        <taxon>Fungi</taxon>
        <taxon>Dikarya</taxon>
        <taxon>Basidiomycota</taxon>
        <taxon>Agaricomycotina</taxon>
        <taxon>Agaricomycetes</taxon>
        <taxon>Agaricomycetidae</taxon>
        <taxon>Agaricales</taxon>
        <taxon>Marasmiineae</taxon>
        <taxon>Marasmiaceae</taxon>
        <taxon>Marasmius</taxon>
    </lineage>
</organism>
<proteinExistence type="predicted"/>